<feature type="compositionally biased region" description="Polar residues" evidence="2">
    <location>
        <begin position="113"/>
        <end position="124"/>
    </location>
</feature>
<evidence type="ECO:0000256" key="1">
    <source>
        <dbReference type="SAM" id="Coils"/>
    </source>
</evidence>
<name>V2YG24_MONRO</name>
<sequence length="345" mass="39252">MEKHQFSSSSVYKRFADNPQKILKSSIESEEDWVRRICGGRTFKLDFDTKHFSRNGLNMKGWDKIYMDNKRKLEKRVQETNLAPKMTAASASKRTFFPFDDDDSTILAPLPQIGTTTSSASTPGRQRHVANDSVQPSAPIAGPSNPVQQPPLHDDDDLEKVVSQLGRWQAEKQALKARNATLIKENVALVEENTALKKDMDTQKGNERKMKDQTTKIQERLTEVERERDTLLTSSRRELEQANTELNALKAENARLVDQIIKGKERTAAITANDRLLIRALADQFSNAITDLTNSDRNNDLARIEQAFRDLTRQMYVLADMRLGLIEGSVKEERDSPPLKRERID</sequence>
<dbReference type="EMBL" id="AWSO01000425">
    <property type="protein sequence ID" value="ESK90624.1"/>
    <property type="molecule type" value="Genomic_DNA"/>
</dbReference>
<comment type="caution">
    <text evidence="3">The sequence shown here is derived from an EMBL/GenBank/DDBJ whole genome shotgun (WGS) entry which is preliminary data.</text>
</comment>
<reference evidence="3 4" key="1">
    <citation type="journal article" date="2014" name="BMC Genomics">
        <title>Genome and secretome analysis of the hemibiotrophic fungal pathogen, Moniliophthora roreri, which causes frosty pod rot disease of cacao: mechanisms of the biotrophic and necrotrophic phases.</title>
        <authorList>
            <person name="Meinhardt L.W."/>
            <person name="Costa G.G.L."/>
            <person name="Thomazella D.P.T."/>
            <person name="Teixeira P.J.P.L."/>
            <person name="Carazzolle M.F."/>
            <person name="Schuster S.C."/>
            <person name="Carlson J.E."/>
            <person name="Guiltinan M.J."/>
            <person name="Mieczkowski P."/>
            <person name="Farmer A."/>
            <person name="Ramaraj T."/>
            <person name="Crozier J."/>
            <person name="Davis R.E."/>
            <person name="Shao J."/>
            <person name="Melnick R.L."/>
            <person name="Pereira G.A.G."/>
            <person name="Bailey B.A."/>
        </authorList>
    </citation>
    <scope>NUCLEOTIDE SEQUENCE [LARGE SCALE GENOMIC DNA]</scope>
    <source>
        <strain evidence="3 4">MCA 2997</strain>
    </source>
</reference>
<protein>
    <submittedName>
        <fullName evidence="3">Uncharacterized protein</fullName>
    </submittedName>
</protein>
<evidence type="ECO:0000313" key="4">
    <source>
        <dbReference type="Proteomes" id="UP000017559"/>
    </source>
</evidence>
<keyword evidence="4" id="KW-1185">Reference proteome</keyword>
<organism evidence="3 4">
    <name type="scientific">Moniliophthora roreri (strain MCA 2997)</name>
    <name type="common">Cocoa frosty pod rot fungus</name>
    <name type="synonym">Crinipellis roreri</name>
    <dbReference type="NCBI Taxonomy" id="1381753"/>
    <lineage>
        <taxon>Eukaryota</taxon>
        <taxon>Fungi</taxon>
        <taxon>Dikarya</taxon>
        <taxon>Basidiomycota</taxon>
        <taxon>Agaricomycotina</taxon>
        <taxon>Agaricomycetes</taxon>
        <taxon>Agaricomycetidae</taxon>
        <taxon>Agaricales</taxon>
        <taxon>Marasmiineae</taxon>
        <taxon>Marasmiaceae</taxon>
        <taxon>Moniliophthora</taxon>
    </lineage>
</organism>
<gene>
    <name evidence="3" type="ORF">Moror_4193</name>
</gene>
<proteinExistence type="predicted"/>
<dbReference type="HOGENOM" id="CLU_804327_0_0_1"/>
<feature type="region of interest" description="Disordered" evidence="2">
    <location>
        <begin position="112"/>
        <end position="153"/>
    </location>
</feature>
<feature type="coiled-coil region" evidence="1">
    <location>
        <begin position="158"/>
        <end position="266"/>
    </location>
</feature>
<accession>V2YG24</accession>
<dbReference type="Proteomes" id="UP000017559">
    <property type="component" value="Unassembled WGS sequence"/>
</dbReference>
<keyword evidence="1" id="KW-0175">Coiled coil</keyword>
<evidence type="ECO:0000313" key="3">
    <source>
        <dbReference type="EMBL" id="ESK90624.1"/>
    </source>
</evidence>
<evidence type="ECO:0000256" key="2">
    <source>
        <dbReference type="SAM" id="MobiDB-lite"/>
    </source>
</evidence>
<dbReference type="AlphaFoldDB" id="V2YG24"/>
<dbReference type="KEGG" id="mrr:Moror_4193"/>